<evidence type="ECO:0000313" key="2">
    <source>
        <dbReference type="EMBL" id="RKF54191.1"/>
    </source>
</evidence>
<comment type="caution">
    <text evidence="2">The sequence shown here is derived from an EMBL/GenBank/DDBJ whole genome shotgun (WGS) entry which is preliminary data.</text>
</comment>
<dbReference type="AlphaFoldDB" id="A0A420H9V0"/>
<dbReference type="EMBL" id="MCBQ01021155">
    <property type="protein sequence ID" value="RKF54191.1"/>
    <property type="molecule type" value="Genomic_DNA"/>
</dbReference>
<reference evidence="2 3" key="1">
    <citation type="journal article" date="2018" name="BMC Genomics">
        <title>Comparative genome analyses reveal sequence features reflecting distinct modes of host-adaptation between dicot and monocot powdery mildew.</title>
        <authorList>
            <person name="Wu Y."/>
            <person name="Ma X."/>
            <person name="Pan Z."/>
            <person name="Kale S.D."/>
            <person name="Song Y."/>
            <person name="King H."/>
            <person name="Zhang Q."/>
            <person name="Presley C."/>
            <person name="Deng X."/>
            <person name="Wei C.I."/>
            <person name="Xiao S."/>
        </authorList>
    </citation>
    <scope>NUCLEOTIDE SEQUENCE [LARGE SCALE GENOMIC DNA]</scope>
    <source>
        <strain evidence="2">UMSG3</strain>
    </source>
</reference>
<dbReference type="Proteomes" id="UP000283383">
    <property type="component" value="Unassembled WGS sequence"/>
</dbReference>
<gene>
    <name evidence="2" type="ORF">GcM3_211020</name>
</gene>
<sequence>MKRSTSPIEDNNLTPSITHSCSTDTEAPPPLKHKEISHRFTNLQVPNLNLPTSSSNNHTTIPQPSLEHDIATLVNEAVLNALKNFSFQKTIPCATQTLPDVNASRF</sequence>
<proteinExistence type="predicted"/>
<protein>
    <submittedName>
        <fullName evidence="2">Uncharacterized protein</fullName>
    </submittedName>
</protein>
<feature type="compositionally biased region" description="Polar residues" evidence="1">
    <location>
        <begin position="1"/>
        <end position="25"/>
    </location>
</feature>
<evidence type="ECO:0000256" key="1">
    <source>
        <dbReference type="SAM" id="MobiDB-lite"/>
    </source>
</evidence>
<keyword evidence="3" id="KW-1185">Reference proteome</keyword>
<organism evidence="2 3">
    <name type="scientific">Golovinomyces cichoracearum</name>
    <dbReference type="NCBI Taxonomy" id="62708"/>
    <lineage>
        <taxon>Eukaryota</taxon>
        <taxon>Fungi</taxon>
        <taxon>Dikarya</taxon>
        <taxon>Ascomycota</taxon>
        <taxon>Pezizomycotina</taxon>
        <taxon>Leotiomycetes</taxon>
        <taxon>Erysiphales</taxon>
        <taxon>Erysiphaceae</taxon>
        <taxon>Golovinomyces</taxon>
    </lineage>
</organism>
<name>A0A420H9V0_9PEZI</name>
<evidence type="ECO:0000313" key="3">
    <source>
        <dbReference type="Proteomes" id="UP000283383"/>
    </source>
</evidence>
<feature type="region of interest" description="Disordered" evidence="1">
    <location>
        <begin position="1"/>
        <end position="30"/>
    </location>
</feature>
<accession>A0A420H9V0</accession>